<dbReference type="AlphaFoldDB" id="A0A2T2N3V2"/>
<evidence type="ECO:0000313" key="7">
    <source>
        <dbReference type="EMBL" id="PSN59936.1"/>
    </source>
</evidence>
<dbReference type="GO" id="GO:0005886">
    <property type="term" value="C:plasma membrane"/>
    <property type="evidence" value="ECO:0007669"/>
    <property type="project" value="TreeGrafter"/>
</dbReference>
<evidence type="ECO:0000256" key="4">
    <source>
        <dbReference type="ARBA" id="ARBA00022989"/>
    </source>
</evidence>
<dbReference type="SUPFAM" id="SSF103473">
    <property type="entry name" value="MFS general substrate transporter"/>
    <property type="match status" value="1"/>
</dbReference>
<dbReference type="EMBL" id="KZ678152">
    <property type="protein sequence ID" value="PSN59936.1"/>
    <property type="molecule type" value="Genomic_DNA"/>
</dbReference>
<dbReference type="Pfam" id="PF13347">
    <property type="entry name" value="MFS_2"/>
    <property type="match status" value="1"/>
</dbReference>
<evidence type="ECO:0000256" key="3">
    <source>
        <dbReference type="ARBA" id="ARBA00022692"/>
    </source>
</evidence>
<protein>
    <recommendedName>
        <fullName evidence="9">MFS general substrate transporter</fullName>
    </recommendedName>
</protein>
<feature type="transmembrane region" description="Helical" evidence="6">
    <location>
        <begin position="320"/>
        <end position="343"/>
    </location>
</feature>
<keyword evidence="3 6" id="KW-0812">Transmembrane</keyword>
<keyword evidence="2" id="KW-0813">Transport</keyword>
<reference evidence="7 8" key="1">
    <citation type="journal article" date="2018" name="Front. Microbiol.">
        <title>Genome-Wide Analysis of Corynespora cassiicola Leaf Fall Disease Putative Effectors.</title>
        <authorList>
            <person name="Lopez D."/>
            <person name="Ribeiro S."/>
            <person name="Label P."/>
            <person name="Fumanal B."/>
            <person name="Venisse J.S."/>
            <person name="Kohler A."/>
            <person name="de Oliveira R.R."/>
            <person name="Labutti K."/>
            <person name="Lipzen A."/>
            <person name="Lail K."/>
            <person name="Bauer D."/>
            <person name="Ohm R.A."/>
            <person name="Barry K.W."/>
            <person name="Spatafora J."/>
            <person name="Grigoriev I.V."/>
            <person name="Martin F.M."/>
            <person name="Pujade-Renaud V."/>
        </authorList>
    </citation>
    <scope>NUCLEOTIDE SEQUENCE [LARGE SCALE GENOMIC DNA]</scope>
    <source>
        <strain evidence="7 8">Philippines</strain>
    </source>
</reference>
<sequence length="464" mass="50660">HLISLGLPQSLTPAVWIAGPICGLLVQPLFGAFSDRFESRWGRRKPFILGGAIATATSITGLAWVNNVVELARILLFPNLTSEACRIIRCSLAVAWVWMLNISIQPIQIGTRSLIFESCHARGQVRASAWTGKATAMGSVSGYLLSSFDLTIFLNLEIMTPFQALCAAVSTLLVLSSAVTCSCVSHRIDPLAAPRSDGYLNESQVTVKKIVHVLLSLPEVVSQLFVIQFYSWMAWFPFIYYQTGYLSDLYVSETPLPHQWMTQGALSIIREDGIRAASRSALGFAVVSLVAATALPFITQKTLGQPRTSLQPRHKFFQRLSIPSLWICGHVWLATAMISCFLIRHIAQANIVIALVGIPWALQAWIPYAILGETIACDEAAYVGVLTSLHNAFISAPQILSAGICAIVFHLYRLMGQRGEVGLAIGLGGLASIGAACQTVKLRRFLIFTKSREHPERVSQSCSC</sequence>
<evidence type="ECO:0000256" key="6">
    <source>
        <dbReference type="SAM" id="Phobius"/>
    </source>
</evidence>
<evidence type="ECO:0008006" key="9">
    <source>
        <dbReference type="Google" id="ProtNLM"/>
    </source>
</evidence>
<dbReference type="Proteomes" id="UP000240883">
    <property type="component" value="Unassembled WGS sequence"/>
</dbReference>
<feature type="transmembrane region" description="Helical" evidence="6">
    <location>
        <begin position="391"/>
        <end position="412"/>
    </location>
</feature>
<dbReference type="InterPro" id="IPR036259">
    <property type="entry name" value="MFS_trans_sf"/>
</dbReference>
<dbReference type="GO" id="GO:0008506">
    <property type="term" value="F:sucrose:proton symporter activity"/>
    <property type="evidence" value="ECO:0007669"/>
    <property type="project" value="TreeGrafter"/>
</dbReference>
<keyword evidence="8" id="KW-1185">Reference proteome</keyword>
<keyword evidence="5 6" id="KW-0472">Membrane</keyword>
<organism evidence="7 8">
    <name type="scientific">Corynespora cassiicola Philippines</name>
    <dbReference type="NCBI Taxonomy" id="1448308"/>
    <lineage>
        <taxon>Eukaryota</taxon>
        <taxon>Fungi</taxon>
        <taxon>Dikarya</taxon>
        <taxon>Ascomycota</taxon>
        <taxon>Pezizomycotina</taxon>
        <taxon>Dothideomycetes</taxon>
        <taxon>Pleosporomycetidae</taxon>
        <taxon>Pleosporales</taxon>
        <taxon>Corynesporascaceae</taxon>
        <taxon>Corynespora</taxon>
    </lineage>
</organism>
<comment type="subcellular location">
    <subcellularLocation>
        <location evidence="1">Membrane</location>
        <topology evidence="1">Multi-pass membrane protein</topology>
    </subcellularLocation>
</comment>
<feature type="non-terminal residue" evidence="7">
    <location>
        <position position="1"/>
    </location>
</feature>
<name>A0A2T2N3V2_CORCC</name>
<evidence type="ECO:0000256" key="1">
    <source>
        <dbReference type="ARBA" id="ARBA00004141"/>
    </source>
</evidence>
<dbReference type="OrthoDB" id="28755at2759"/>
<dbReference type="Gene3D" id="1.20.1250.20">
    <property type="entry name" value="MFS general substrate transporter like domains"/>
    <property type="match status" value="1"/>
</dbReference>
<feature type="transmembrane region" description="Helical" evidence="6">
    <location>
        <begin position="14"/>
        <end position="34"/>
    </location>
</feature>
<dbReference type="PANTHER" id="PTHR19432:SF35">
    <property type="entry name" value="SOLUTE CARRIER FAMILY 45 MEMBER 3 ISOFORM X1"/>
    <property type="match status" value="1"/>
</dbReference>
<proteinExistence type="predicted"/>
<evidence type="ECO:0000256" key="2">
    <source>
        <dbReference type="ARBA" id="ARBA00022448"/>
    </source>
</evidence>
<feature type="transmembrane region" description="Helical" evidence="6">
    <location>
        <begin position="350"/>
        <end position="371"/>
    </location>
</feature>
<feature type="transmembrane region" description="Helical" evidence="6">
    <location>
        <begin position="46"/>
        <end position="66"/>
    </location>
</feature>
<evidence type="ECO:0000313" key="8">
    <source>
        <dbReference type="Proteomes" id="UP000240883"/>
    </source>
</evidence>
<evidence type="ECO:0000256" key="5">
    <source>
        <dbReference type="ARBA" id="ARBA00023136"/>
    </source>
</evidence>
<keyword evidence="4 6" id="KW-1133">Transmembrane helix</keyword>
<dbReference type="PANTHER" id="PTHR19432">
    <property type="entry name" value="SUGAR TRANSPORTER"/>
    <property type="match status" value="1"/>
</dbReference>
<gene>
    <name evidence="7" type="ORF">BS50DRAFT_507415</name>
</gene>
<accession>A0A2T2N3V2</accession>